<dbReference type="CDD" id="cd01335">
    <property type="entry name" value="Radical_SAM"/>
    <property type="match status" value="1"/>
</dbReference>
<evidence type="ECO:0000256" key="1">
    <source>
        <dbReference type="ARBA" id="ARBA00001966"/>
    </source>
</evidence>
<dbReference type="SFLD" id="SFLDS00029">
    <property type="entry name" value="Radical_SAM"/>
    <property type="match status" value="1"/>
</dbReference>
<dbReference type="GO" id="GO:0051536">
    <property type="term" value="F:iron-sulfur cluster binding"/>
    <property type="evidence" value="ECO:0007669"/>
    <property type="project" value="UniProtKB-KW"/>
</dbReference>
<dbReference type="InterPro" id="IPR013785">
    <property type="entry name" value="Aldolase_TIM"/>
</dbReference>
<keyword evidence="4" id="KW-0408">Iron</keyword>
<dbReference type="PROSITE" id="PS51918">
    <property type="entry name" value="RADICAL_SAM"/>
    <property type="match status" value="1"/>
</dbReference>
<dbReference type="InterPro" id="IPR012840">
    <property type="entry name" value="NrdG2"/>
</dbReference>
<dbReference type="GO" id="GO:0016829">
    <property type="term" value="F:lyase activity"/>
    <property type="evidence" value="ECO:0007669"/>
    <property type="project" value="UniProtKB-KW"/>
</dbReference>
<dbReference type="NCBIfam" id="TIGR02495">
    <property type="entry name" value="NrdG2"/>
    <property type="match status" value="1"/>
</dbReference>
<keyword evidence="7" id="KW-0456">Lyase</keyword>
<dbReference type="SFLD" id="SFLDG01094">
    <property type="entry name" value="Uncharacterised_Radical_SAM_Su"/>
    <property type="match status" value="1"/>
</dbReference>
<keyword evidence="5" id="KW-0411">Iron-sulfur</keyword>
<name>A0A1I5NF75_9BACT</name>
<keyword evidence="7" id="KW-0670">Pyruvate</keyword>
<dbReference type="RefSeq" id="WP_092911721.1">
    <property type="nucleotide sequence ID" value="NZ_CP136592.1"/>
</dbReference>
<dbReference type="InterPro" id="IPR050377">
    <property type="entry name" value="Radical_SAM_PqqE_MftC-like"/>
</dbReference>
<dbReference type="InterPro" id="IPR007197">
    <property type="entry name" value="rSAM"/>
</dbReference>
<dbReference type="STRING" id="223786.SAMN05216234_11021"/>
<dbReference type="PANTHER" id="PTHR11228:SF27">
    <property type="entry name" value="GLYCYL-RADICAL ENZYME ACTIVATING ENZYME MJ1227-RELATED"/>
    <property type="match status" value="1"/>
</dbReference>
<evidence type="ECO:0000259" key="6">
    <source>
        <dbReference type="PROSITE" id="PS51918"/>
    </source>
</evidence>
<dbReference type="OrthoDB" id="9782387at2"/>
<dbReference type="GO" id="GO:0046872">
    <property type="term" value="F:metal ion binding"/>
    <property type="evidence" value="ECO:0007669"/>
    <property type="project" value="UniProtKB-KW"/>
</dbReference>
<dbReference type="EMBL" id="FOXB01000010">
    <property type="protein sequence ID" value="SFP20342.1"/>
    <property type="molecule type" value="Genomic_DNA"/>
</dbReference>
<feature type="domain" description="Radical SAM core" evidence="6">
    <location>
        <begin position="17"/>
        <end position="224"/>
    </location>
</feature>
<keyword evidence="8" id="KW-1185">Reference proteome</keyword>
<proteinExistence type="predicted"/>
<dbReference type="AlphaFoldDB" id="A0A1I5NF75"/>
<gene>
    <name evidence="7" type="ORF">SAMN05216234_11021</name>
</gene>
<dbReference type="Gene3D" id="3.20.20.70">
    <property type="entry name" value="Aldolase class I"/>
    <property type="match status" value="1"/>
</dbReference>
<evidence type="ECO:0000313" key="7">
    <source>
        <dbReference type="EMBL" id="SFP20342.1"/>
    </source>
</evidence>
<protein>
    <submittedName>
        <fullName evidence="7">Pyruvate formate lyase activating enzyme</fullName>
    </submittedName>
</protein>
<dbReference type="PANTHER" id="PTHR11228">
    <property type="entry name" value="RADICAL SAM DOMAIN PROTEIN"/>
    <property type="match status" value="1"/>
</dbReference>
<organism evidence="7 8">
    <name type="scientific">Hydrogenimonas thermophila</name>
    <dbReference type="NCBI Taxonomy" id="223786"/>
    <lineage>
        <taxon>Bacteria</taxon>
        <taxon>Pseudomonadati</taxon>
        <taxon>Campylobacterota</taxon>
        <taxon>Epsilonproteobacteria</taxon>
        <taxon>Campylobacterales</taxon>
        <taxon>Hydrogenimonadaceae</taxon>
        <taxon>Hydrogenimonas</taxon>
    </lineage>
</organism>
<evidence type="ECO:0000256" key="5">
    <source>
        <dbReference type="ARBA" id="ARBA00023014"/>
    </source>
</evidence>
<keyword evidence="3" id="KW-0479">Metal-binding</keyword>
<dbReference type="SUPFAM" id="SSF102114">
    <property type="entry name" value="Radical SAM enzymes"/>
    <property type="match status" value="1"/>
</dbReference>
<sequence>MNDKIIYDITPFTHIDYPDKLAAIVWFCGCNMRCIYCYNSDIVFSQAGEYTSNDLFAFLKKRVNLLDGVVLSGGEPTLHNLAPLCKEIKSMGFSIKLDTNGLNPDRVKELVEMELVDYIALDFKARNGKFGYITGSSRFNKFSETLSFLIRKNFNFEVRTTVHPDLLQPEDINKMMEDLKSYGYKGTYYLQSFIKTENNIGDIGESAVDFDRTKLSNILPTKWR</sequence>
<dbReference type="Proteomes" id="UP000199227">
    <property type="component" value="Unassembled WGS sequence"/>
</dbReference>
<comment type="cofactor">
    <cofactor evidence="1">
        <name>[4Fe-4S] cluster</name>
        <dbReference type="ChEBI" id="CHEBI:49883"/>
    </cofactor>
</comment>
<evidence type="ECO:0000256" key="4">
    <source>
        <dbReference type="ARBA" id="ARBA00023004"/>
    </source>
</evidence>
<evidence type="ECO:0000256" key="2">
    <source>
        <dbReference type="ARBA" id="ARBA00022691"/>
    </source>
</evidence>
<evidence type="ECO:0000313" key="8">
    <source>
        <dbReference type="Proteomes" id="UP000199227"/>
    </source>
</evidence>
<keyword evidence="2" id="KW-0949">S-adenosyl-L-methionine</keyword>
<dbReference type="SFLD" id="SFLDG01067">
    <property type="entry name" value="SPASM/twitch_domain_containing"/>
    <property type="match status" value="1"/>
</dbReference>
<accession>A0A1I5NF75</accession>
<dbReference type="InterPro" id="IPR058240">
    <property type="entry name" value="rSAM_sf"/>
</dbReference>
<reference evidence="7 8" key="1">
    <citation type="submission" date="2016-10" db="EMBL/GenBank/DDBJ databases">
        <authorList>
            <person name="de Groot N.N."/>
        </authorList>
    </citation>
    <scope>NUCLEOTIDE SEQUENCE [LARGE SCALE GENOMIC DNA]</scope>
    <source>
        <strain evidence="7 8">EP1-55-1</strain>
    </source>
</reference>
<dbReference type="Pfam" id="PF04055">
    <property type="entry name" value="Radical_SAM"/>
    <property type="match status" value="1"/>
</dbReference>
<evidence type="ECO:0000256" key="3">
    <source>
        <dbReference type="ARBA" id="ARBA00022723"/>
    </source>
</evidence>